<dbReference type="EMBL" id="BJYX01000016">
    <property type="protein sequence ID" value="GEO31137.1"/>
    <property type="molecule type" value="Genomic_DNA"/>
</dbReference>
<reference evidence="1 2" key="1">
    <citation type="submission" date="2019-07" db="EMBL/GenBank/DDBJ databases">
        <title>Whole genome shotgun sequence of Terrabacter aerolatus NBRC 106305.</title>
        <authorList>
            <person name="Hosoyama A."/>
            <person name="Uohara A."/>
            <person name="Ohji S."/>
            <person name="Ichikawa N."/>
        </authorList>
    </citation>
    <scope>NUCLEOTIDE SEQUENCE [LARGE SCALE GENOMIC DNA]</scope>
    <source>
        <strain evidence="1 2">NBRC 106305</strain>
    </source>
</reference>
<protein>
    <submittedName>
        <fullName evidence="1">Uncharacterized protein</fullName>
    </submittedName>
</protein>
<gene>
    <name evidence="1" type="ORF">TAE01_29470</name>
</gene>
<sequence>MAAPPALSYVGDVSQQTAEFTDAASAMGEDVVRRVLACDSPRTGETVDAGRRPTEAVNSTWVGAGAQGDAAVLPYISIVPARPIPWLLAH</sequence>
<organism evidence="1 2">
    <name type="scientific">Terrabacter aerolatus</name>
    <dbReference type="NCBI Taxonomy" id="422442"/>
    <lineage>
        <taxon>Bacteria</taxon>
        <taxon>Bacillati</taxon>
        <taxon>Actinomycetota</taxon>
        <taxon>Actinomycetes</taxon>
        <taxon>Micrococcales</taxon>
        <taxon>Intrasporangiaceae</taxon>
        <taxon>Terrabacter</taxon>
    </lineage>
</organism>
<comment type="caution">
    <text evidence="1">The sequence shown here is derived from an EMBL/GenBank/DDBJ whole genome shotgun (WGS) entry which is preliminary data.</text>
</comment>
<accession>A0A512D3W9</accession>
<evidence type="ECO:0000313" key="1">
    <source>
        <dbReference type="EMBL" id="GEO31137.1"/>
    </source>
</evidence>
<proteinExistence type="predicted"/>
<dbReference type="Proteomes" id="UP000321534">
    <property type="component" value="Unassembled WGS sequence"/>
</dbReference>
<dbReference type="AlphaFoldDB" id="A0A512D3W9"/>
<name>A0A512D3W9_9MICO</name>
<evidence type="ECO:0000313" key="2">
    <source>
        <dbReference type="Proteomes" id="UP000321534"/>
    </source>
</evidence>
<keyword evidence="2" id="KW-1185">Reference proteome</keyword>